<dbReference type="GO" id="GO:0015937">
    <property type="term" value="P:coenzyme A biosynthetic process"/>
    <property type="evidence" value="ECO:0007669"/>
    <property type="project" value="UniProtKB-KW"/>
</dbReference>
<organism evidence="12">
    <name type="scientific">marine metagenome</name>
    <dbReference type="NCBI Taxonomy" id="408172"/>
    <lineage>
        <taxon>unclassified sequences</taxon>
        <taxon>metagenomes</taxon>
        <taxon>ecological metagenomes</taxon>
    </lineage>
</organism>
<keyword evidence="3" id="KW-0963">Cytoplasm</keyword>
<feature type="domain" description="Cytidyltransferase-like" evidence="11">
    <location>
        <begin position="1"/>
        <end position="129"/>
    </location>
</feature>
<keyword evidence="6" id="KW-0547">Nucleotide-binding</keyword>
<evidence type="ECO:0000256" key="8">
    <source>
        <dbReference type="ARBA" id="ARBA00022842"/>
    </source>
</evidence>
<protein>
    <recommendedName>
        <fullName evidence="2">Phosphopantetheine adenylyltransferase</fullName>
        <ecNumber evidence="1">2.7.7.3</ecNumber>
    </recommendedName>
</protein>
<dbReference type="NCBIfam" id="TIGR01510">
    <property type="entry name" value="coaD_prev_kdtB"/>
    <property type="match status" value="1"/>
</dbReference>
<name>A0A382HST6_9ZZZZ</name>
<dbReference type="PANTHER" id="PTHR21342">
    <property type="entry name" value="PHOSPHOPANTETHEINE ADENYLYLTRANSFERASE"/>
    <property type="match status" value="1"/>
</dbReference>
<proteinExistence type="inferred from homology"/>
<evidence type="ECO:0000256" key="4">
    <source>
        <dbReference type="ARBA" id="ARBA00022679"/>
    </source>
</evidence>
<dbReference type="PANTHER" id="PTHR21342:SF1">
    <property type="entry name" value="PHOSPHOPANTETHEINE ADENYLYLTRANSFERASE"/>
    <property type="match status" value="1"/>
</dbReference>
<gene>
    <name evidence="12" type="ORF">METZ01_LOCUS243184</name>
</gene>
<comment type="catalytic activity">
    <reaction evidence="10">
        <text>(R)-4'-phosphopantetheine + ATP + H(+) = 3'-dephospho-CoA + diphosphate</text>
        <dbReference type="Rhea" id="RHEA:19801"/>
        <dbReference type="ChEBI" id="CHEBI:15378"/>
        <dbReference type="ChEBI" id="CHEBI:30616"/>
        <dbReference type="ChEBI" id="CHEBI:33019"/>
        <dbReference type="ChEBI" id="CHEBI:57328"/>
        <dbReference type="ChEBI" id="CHEBI:61723"/>
        <dbReference type="EC" id="2.7.7.3"/>
    </reaction>
</comment>
<evidence type="ECO:0000256" key="1">
    <source>
        <dbReference type="ARBA" id="ARBA00012392"/>
    </source>
</evidence>
<evidence type="ECO:0000256" key="6">
    <source>
        <dbReference type="ARBA" id="ARBA00022741"/>
    </source>
</evidence>
<keyword evidence="9" id="KW-0173">Coenzyme A biosynthesis</keyword>
<dbReference type="Pfam" id="PF01467">
    <property type="entry name" value="CTP_transf_like"/>
    <property type="match status" value="1"/>
</dbReference>
<dbReference type="AlphaFoldDB" id="A0A382HST6"/>
<dbReference type="EMBL" id="UINC01063081">
    <property type="protein sequence ID" value="SVB90330.1"/>
    <property type="molecule type" value="Genomic_DNA"/>
</dbReference>
<dbReference type="GO" id="GO:0005524">
    <property type="term" value="F:ATP binding"/>
    <property type="evidence" value="ECO:0007669"/>
    <property type="project" value="UniProtKB-KW"/>
</dbReference>
<dbReference type="Gene3D" id="3.40.50.620">
    <property type="entry name" value="HUPs"/>
    <property type="match status" value="1"/>
</dbReference>
<dbReference type="InterPro" id="IPR001980">
    <property type="entry name" value="PPAT"/>
</dbReference>
<evidence type="ECO:0000256" key="9">
    <source>
        <dbReference type="ARBA" id="ARBA00022993"/>
    </source>
</evidence>
<evidence type="ECO:0000256" key="5">
    <source>
        <dbReference type="ARBA" id="ARBA00022695"/>
    </source>
</evidence>
<evidence type="ECO:0000256" key="2">
    <source>
        <dbReference type="ARBA" id="ARBA00013868"/>
    </source>
</evidence>
<keyword evidence="8" id="KW-0460">Magnesium</keyword>
<keyword evidence="7" id="KW-0067">ATP-binding</keyword>
<dbReference type="GO" id="GO:0004595">
    <property type="term" value="F:pantetheine-phosphate adenylyltransferase activity"/>
    <property type="evidence" value="ECO:0007669"/>
    <property type="project" value="UniProtKB-EC"/>
</dbReference>
<dbReference type="CDD" id="cd02163">
    <property type="entry name" value="PPAT"/>
    <property type="match status" value="1"/>
</dbReference>
<feature type="non-terminal residue" evidence="12">
    <location>
        <position position="1"/>
    </location>
</feature>
<evidence type="ECO:0000256" key="10">
    <source>
        <dbReference type="ARBA" id="ARBA00029346"/>
    </source>
</evidence>
<evidence type="ECO:0000256" key="7">
    <source>
        <dbReference type="ARBA" id="ARBA00022840"/>
    </source>
</evidence>
<accession>A0A382HST6</accession>
<dbReference type="PRINTS" id="PR01020">
    <property type="entry name" value="LPSBIOSNTHSS"/>
</dbReference>
<keyword evidence="5" id="KW-0548">Nucleotidyltransferase</keyword>
<dbReference type="EC" id="2.7.7.3" evidence="1"/>
<keyword evidence="4" id="KW-0808">Transferase</keyword>
<dbReference type="HAMAP" id="MF_00151">
    <property type="entry name" value="PPAT_bact"/>
    <property type="match status" value="1"/>
</dbReference>
<dbReference type="InterPro" id="IPR004821">
    <property type="entry name" value="Cyt_trans-like"/>
</dbReference>
<evidence type="ECO:0000259" key="11">
    <source>
        <dbReference type="Pfam" id="PF01467"/>
    </source>
</evidence>
<evidence type="ECO:0000256" key="3">
    <source>
        <dbReference type="ARBA" id="ARBA00022490"/>
    </source>
</evidence>
<sequence length="154" mass="17420">VYPGSFDPITLGHVNIIERAVDMFDSLVVLLATNPGKQSLFGAEENIEMIREATSAWPQVTIDQTGGLLVDYARKHNIHHAVRGLRAVTDFDAEFSMALTNRSMWEEFDTVYLMTSAEYMYLRSSTVKQIAEYGGDVSKFVPAHVDERLRRKFS</sequence>
<evidence type="ECO:0000313" key="12">
    <source>
        <dbReference type="EMBL" id="SVB90330.1"/>
    </source>
</evidence>
<dbReference type="InterPro" id="IPR014729">
    <property type="entry name" value="Rossmann-like_a/b/a_fold"/>
</dbReference>
<dbReference type="NCBIfam" id="TIGR00125">
    <property type="entry name" value="cyt_tran_rel"/>
    <property type="match status" value="1"/>
</dbReference>
<reference evidence="12" key="1">
    <citation type="submission" date="2018-05" db="EMBL/GenBank/DDBJ databases">
        <authorList>
            <person name="Lanie J.A."/>
            <person name="Ng W.-L."/>
            <person name="Kazmierczak K.M."/>
            <person name="Andrzejewski T.M."/>
            <person name="Davidsen T.M."/>
            <person name="Wayne K.J."/>
            <person name="Tettelin H."/>
            <person name="Glass J.I."/>
            <person name="Rusch D."/>
            <person name="Podicherti R."/>
            <person name="Tsui H.-C.T."/>
            <person name="Winkler M.E."/>
        </authorList>
    </citation>
    <scope>NUCLEOTIDE SEQUENCE</scope>
</reference>
<dbReference type="SUPFAM" id="SSF52374">
    <property type="entry name" value="Nucleotidylyl transferase"/>
    <property type="match status" value="1"/>
</dbReference>